<evidence type="ECO:0000313" key="2">
    <source>
        <dbReference type="Proteomes" id="UP000222106"/>
    </source>
</evidence>
<protein>
    <submittedName>
        <fullName evidence="1">Uncharacterized protein</fullName>
    </submittedName>
</protein>
<comment type="caution">
    <text evidence="1">The sequence shown here is derived from an EMBL/GenBank/DDBJ whole genome shotgun (WGS) entry which is preliminary data.</text>
</comment>
<gene>
    <name evidence="1" type="ORF">ATJ97_0515</name>
</gene>
<dbReference type="Proteomes" id="UP000222106">
    <property type="component" value="Unassembled WGS sequence"/>
</dbReference>
<evidence type="ECO:0000313" key="1">
    <source>
        <dbReference type="EMBL" id="PFG38045.1"/>
    </source>
</evidence>
<dbReference type="EMBL" id="PDJI01000004">
    <property type="protein sequence ID" value="PFG38045.1"/>
    <property type="molecule type" value="Genomic_DNA"/>
</dbReference>
<dbReference type="AlphaFoldDB" id="A0A2A9EIF8"/>
<accession>A0A2A9EIF8</accession>
<proteinExistence type="predicted"/>
<name>A0A2A9EIF8_9MICO</name>
<reference evidence="1 2" key="1">
    <citation type="submission" date="2017-10" db="EMBL/GenBank/DDBJ databases">
        <title>Sequencing the genomes of 1000 actinobacteria strains.</title>
        <authorList>
            <person name="Klenk H.-P."/>
        </authorList>
    </citation>
    <scope>NUCLEOTIDE SEQUENCE [LARGE SCALE GENOMIC DNA]</scope>
    <source>
        <strain evidence="1 2">DSM 21838</strain>
    </source>
</reference>
<sequence>MVTLTACNDEGDLIISNNGPTDVIVDTGDDEVTVDANGGAVFHDYGCTSGDVTVKFAFDQEILLAGPVCPDQQIVIGDGTARVEPISTQQT</sequence>
<organism evidence="1 2">
    <name type="scientific">Georgenia soli</name>
    <dbReference type="NCBI Taxonomy" id="638953"/>
    <lineage>
        <taxon>Bacteria</taxon>
        <taxon>Bacillati</taxon>
        <taxon>Actinomycetota</taxon>
        <taxon>Actinomycetes</taxon>
        <taxon>Micrococcales</taxon>
        <taxon>Bogoriellaceae</taxon>
        <taxon>Georgenia</taxon>
    </lineage>
</organism>
<keyword evidence="2" id="KW-1185">Reference proteome</keyword>